<dbReference type="EMBL" id="JARJCM010000354">
    <property type="protein sequence ID" value="KAJ7018156.1"/>
    <property type="molecule type" value="Genomic_DNA"/>
</dbReference>
<evidence type="ECO:0000313" key="2">
    <source>
        <dbReference type="EMBL" id="KAJ7018156.1"/>
    </source>
</evidence>
<dbReference type="AlphaFoldDB" id="A0AAD6WNR2"/>
<comment type="caution">
    <text evidence="2">The sequence shown here is derived from an EMBL/GenBank/DDBJ whole genome shotgun (WGS) entry which is preliminary data.</text>
</comment>
<keyword evidence="3" id="KW-1185">Reference proteome</keyword>
<feature type="region of interest" description="Disordered" evidence="1">
    <location>
        <begin position="99"/>
        <end position="134"/>
    </location>
</feature>
<dbReference type="Proteomes" id="UP001218188">
    <property type="component" value="Unassembled WGS sequence"/>
</dbReference>
<evidence type="ECO:0000256" key="1">
    <source>
        <dbReference type="SAM" id="MobiDB-lite"/>
    </source>
</evidence>
<feature type="compositionally biased region" description="Acidic residues" evidence="1">
    <location>
        <begin position="120"/>
        <end position="134"/>
    </location>
</feature>
<proteinExistence type="predicted"/>
<accession>A0AAD6WNR2</accession>
<feature type="compositionally biased region" description="Basic residues" evidence="1">
    <location>
        <begin position="268"/>
        <end position="279"/>
    </location>
</feature>
<feature type="compositionally biased region" description="Basic and acidic residues" evidence="1">
    <location>
        <begin position="287"/>
        <end position="298"/>
    </location>
</feature>
<feature type="region of interest" description="Disordered" evidence="1">
    <location>
        <begin position="198"/>
        <end position="225"/>
    </location>
</feature>
<gene>
    <name evidence="2" type="ORF">C8F04DRAFT_1199336</name>
</gene>
<evidence type="ECO:0000313" key="3">
    <source>
        <dbReference type="Proteomes" id="UP001218188"/>
    </source>
</evidence>
<reference evidence="2" key="1">
    <citation type="submission" date="2023-03" db="EMBL/GenBank/DDBJ databases">
        <title>Massive genome expansion in bonnet fungi (Mycena s.s.) driven by repeated elements and novel gene families across ecological guilds.</title>
        <authorList>
            <consortium name="Lawrence Berkeley National Laboratory"/>
            <person name="Harder C.B."/>
            <person name="Miyauchi S."/>
            <person name="Viragh M."/>
            <person name="Kuo A."/>
            <person name="Thoen E."/>
            <person name="Andreopoulos B."/>
            <person name="Lu D."/>
            <person name="Skrede I."/>
            <person name="Drula E."/>
            <person name="Henrissat B."/>
            <person name="Morin E."/>
            <person name="Kohler A."/>
            <person name="Barry K."/>
            <person name="LaButti K."/>
            <person name="Morin E."/>
            <person name="Salamov A."/>
            <person name="Lipzen A."/>
            <person name="Mereny Z."/>
            <person name="Hegedus B."/>
            <person name="Baldrian P."/>
            <person name="Stursova M."/>
            <person name="Weitz H."/>
            <person name="Taylor A."/>
            <person name="Grigoriev I.V."/>
            <person name="Nagy L.G."/>
            <person name="Martin F."/>
            <person name="Kauserud H."/>
        </authorList>
    </citation>
    <scope>NUCLEOTIDE SEQUENCE</scope>
    <source>
        <strain evidence="2">CBHHK200</strain>
    </source>
</reference>
<name>A0AAD6WNR2_9AGAR</name>
<feature type="region of interest" description="Disordered" evidence="1">
    <location>
        <begin position="268"/>
        <end position="314"/>
    </location>
</feature>
<feature type="compositionally biased region" description="Acidic residues" evidence="1">
    <location>
        <begin position="101"/>
        <end position="113"/>
    </location>
</feature>
<organism evidence="2 3">
    <name type="scientific">Mycena alexandri</name>
    <dbReference type="NCBI Taxonomy" id="1745969"/>
    <lineage>
        <taxon>Eukaryota</taxon>
        <taxon>Fungi</taxon>
        <taxon>Dikarya</taxon>
        <taxon>Basidiomycota</taxon>
        <taxon>Agaricomycotina</taxon>
        <taxon>Agaricomycetes</taxon>
        <taxon>Agaricomycetidae</taxon>
        <taxon>Agaricales</taxon>
        <taxon>Marasmiineae</taxon>
        <taxon>Mycenaceae</taxon>
        <taxon>Mycena</taxon>
    </lineage>
</organism>
<sequence>MQHDTEREALHELLSTNLEPGHRVGPTATTMDIDDIEEALADEAYYTGGLVHCAMQPLEEDTLFLERAPSPTDPYFTSATTDVELALLRNDEDFFVAREEDPMDVDPDTDPEDYPFGGEQQEDDQGGEQDEDDNIDDEQQDVLMEDQTFVALDVYAAEGNGESSGEDDDDDSAEAQARAFDLLNYQTDMSMILKGWTQKPGGTALPDPPSRAHSPRWHSRPTSQPIWSEQCKKIWPWPKALIDAAHGRSFNYPDFGHFSAFSARRAQFRRHRPSTRSRSRSVPIKNKFQENEMKKRGSDGIGLTDVARAANKNE</sequence>
<protein>
    <submittedName>
        <fullName evidence="2">Uncharacterized protein</fullName>
    </submittedName>
</protein>